<name>A0A4U8UFM9_9HELI</name>
<accession>A0A4U8UFM9</accession>
<evidence type="ECO:0000256" key="3">
    <source>
        <dbReference type="ARBA" id="ARBA00023054"/>
    </source>
</evidence>
<comment type="function">
    <text evidence="1">Involved in DNA recombination.</text>
</comment>
<evidence type="ECO:0000256" key="2">
    <source>
        <dbReference type="ARBA" id="ARBA00009840"/>
    </source>
</evidence>
<sequence length="451" mass="52559">MDFIIILLLLAVVVVVILGIFFIKVKMQNILLQQEKETLYRNMQDLENMHVKLNEQIQLNIALETKLEGKDEQLLKMQKDILCVKEEYNQKYQASQAAFETAFHQLEINYKDSLKMQQVEHKKIQQDMQEQLQNYFKEQSKNILAQNQLTLNTDSKKILEEIFNPIKHKVEEYSKNLIHNEATLKTNIENMFRYSQNIGEKADNLAIILKGDKKIRGNFGELQLRNVLEQSGLREGEQYQIQESFNDEGKKFVPDAVIYLSKERSIVIDSKFSLPDILQTDKVDILSSEIAKNIKNRIDELAKKPYANVANAYDFVLLFIPYQNILDLALEFDNALYQYAYQRKVYLTTPNTLFMALKTIEITWIKIQSDENIMKAFLDIGRFYDKFVGVLEDFEKIKRNATTLHNTIDEMDKKLLSGNGNLANRFDALKALGAKTQKSITSVYKKEYLEV</sequence>
<keyword evidence="6" id="KW-1133">Transmembrane helix</keyword>
<evidence type="ECO:0000256" key="6">
    <source>
        <dbReference type="SAM" id="Phobius"/>
    </source>
</evidence>
<comment type="caution">
    <text evidence="7">The sequence shown here is derived from an EMBL/GenBank/DDBJ whole genome shotgun (WGS) entry which is preliminary data.</text>
</comment>
<evidence type="ECO:0000256" key="1">
    <source>
        <dbReference type="ARBA" id="ARBA00003416"/>
    </source>
</evidence>
<dbReference type="Pfam" id="PF02646">
    <property type="entry name" value="RmuC"/>
    <property type="match status" value="1"/>
</dbReference>
<feature type="coiled-coil region" evidence="5">
    <location>
        <begin position="29"/>
        <end position="56"/>
    </location>
</feature>
<protein>
    <submittedName>
        <fullName evidence="7">DNA recombination protein RmuC</fullName>
    </submittedName>
</protein>
<reference evidence="7 8" key="1">
    <citation type="journal article" date="2014" name="Genome Announc.">
        <title>Draft genome sequences of eight enterohepatic helicobacter species isolated from both laboratory and wild rodents.</title>
        <authorList>
            <person name="Sheh A."/>
            <person name="Shen Z."/>
            <person name="Fox J.G."/>
        </authorList>
    </citation>
    <scope>NUCLEOTIDE SEQUENCE [LARGE SCALE GENOMIC DNA]</scope>
    <source>
        <strain evidence="7 8">MIT-03-7007</strain>
    </source>
</reference>
<dbReference type="RefSeq" id="WP_052087204.1">
    <property type="nucleotide sequence ID" value="NZ_JRPC02000004.1"/>
</dbReference>
<evidence type="ECO:0000256" key="4">
    <source>
        <dbReference type="ARBA" id="ARBA00023172"/>
    </source>
</evidence>
<feature type="transmembrane region" description="Helical" evidence="6">
    <location>
        <begin position="6"/>
        <end position="23"/>
    </location>
</feature>
<keyword evidence="8" id="KW-1185">Reference proteome</keyword>
<dbReference type="GO" id="GO:0006310">
    <property type="term" value="P:DNA recombination"/>
    <property type="evidence" value="ECO:0007669"/>
    <property type="project" value="UniProtKB-KW"/>
</dbReference>
<keyword evidence="3 5" id="KW-0175">Coiled coil</keyword>
<gene>
    <name evidence="7" type="primary">rmuC</name>
    <name evidence="7" type="ORF">LS72_002175</name>
</gene>
<evidence type="ECO:0000256" key="5">
    <source>
        <dbReference type="SAM" id="Coils"/>
    </source>
</evidence>
<dbReference type="InterPro" id="IPR003798">
    <property type="entry name" value="DNA_recombination_RmuC"/>
</dbReference>
<comment type="similarity">
    <text evidence="2">Belongs to the RmuC family.</text>
</comment>
<dbReference type="EMBL" id="JRPC02000004">
    <property type="protein sequence ID" value="TLE16676.1"/>
    <property type="molecule type" value="Genomic_DNA"/>
</dbReference>
<evidence type="ECO:0000313" key="7">
    <source>
        <dbReference type="EMBL" id="TLE16676.1"/>
    </source>
</evidence>
<dbReference type="PANTHER" id="PTHR30563">
    <property type="entry name" value="DNA RECOMBINATION PROTEIN RMUC"/>
    <property type="match status" value="1"/>
</dbReference>
<dbReference type="PANTHER" id="PTHR30563:SF0">
    <property type="entry name" value="DNA RECOMBINATION PROTEIN RMUC"/>
    <property type="match status" value="1"/>
</dbReference>
<proteinExistence type="inferred from homology"/>
<keyword evidence="4" id="KW-0233">DNA recombination</keyword>
<organism evidence="7 8">
    <name type="scientific">Helicobacter apodemus</name>
    <dbReference type="NCBI Taxonomy" id="135569"/>
    <lineage>
        <taxon>Bacteria</taxon>
        <taxon>Pseudomonadati</taxon>
        <taxon>Campylobacterota</taxon>
        <taxon>Epsilonproteobacteria</taxon>
        <taxon>Campylobacterales</taxon>
        <taxon>Helicobacteraceae</taxon>
        <taxon>Helicobacter</taxon>
    </lineage>
</organism>
<keyword evidence="6" id="KW-0472">Membrane</keyword>
<dbReference type="Proteomes" id="UP000029920">
    <property type="component" value="Unassembled WGS sequence"/>
</dbReference>
<keyword evidence="6" id="KW-0812">Transmembrane</keyword>
<dbReference type="AlphaFoldDB" id="A0A4U8UFM9"/>
<evidence type="ECO:0000313" key="8">
    <source>
        <dbReference type="Proteomes" id="UP000029920"/>
    </source>
</evidence>